<keyword evidence="2" id="KW-1185">Reference proteome</keyword>
<comment type="caution">
    <text evidence="1">The sequence shown here is derived from an EMBL/GenBank/DDBJ whole genome shotgun (WGS) entry which is preliminary data.</text>
</comment>
<evidence type="ECO:0000313" key="1">
    <source>
        <dbReference type="EMBL" id="KAJ8628468.1"/>
    </source>
</evidence>
<name>A0ACC2L604_PERAE</name>
<protein>
    <submittedName>
        <fullName evidence="1">Uncharacterized protein</fullName>
    </submittedName>
</protein>
<reference evidence="1 2" key="1">
    <citation type="journal article" date="2022" name="Hortic Res">
        <title>A haplotype resolved chromosomal level avocado genome allows analysis of novel avocado genes.</title>
        <authorList>
            <person name="Nath O."/>
            <person name="Fletcher S.J."/>
            <person name="Hayward A."/>
            <person name="Shaw L.M."/>
            <person name="Masouleh A.K."/>
            <person name="Furtado A."/>
            <person name="Henry R.J."/>
            <person name="Mitter N."/>
        </authorList>
    </citation>
    <scope>NUCLEOTIDE SEQUENCE [LARGE SCALE GENOMIC DNA]</scope>
    <source>
        <strain evidence="2">cv. Hass</strain>
    </source>
</reference>
<organism evidence="1 2">
    <name type="scientific">Persea americana</name>
    <name type="common">Avocado</name>
    <dbReference type="NCBI Taxonomy" id="3435"/>
    <lineage>
        <taxon>Eukaryota</taxon>
        <taxon>Viridiplantae</taxon>
        <taxon>Streptophyta</taxon>
        <taxon>Embryophyta</taxon>
        <taxon>Tracheophyta</taxon>
        <taxon>Spermatophyta</taxon>
        <taxon>Magnoliopsida</taxon>
        <taxon>Magnoliidae</taxon>
        <taxon>Laurales</taxon>
        <taxon>Lauraceae</taxon>
        <taxon>Persea</taxon>
    </lineage>
</organism>
<proteinExistence type="predicted"/>
<gene>
    <name evidence="1" type="ORF">MRB53_021775</name>
</gene>
<accession>A0ACC2L604</accession>
<dbReference type="Proteomes" id="UP001234297">
    <property type="component" value="Chromosome 6"/>
</dbReference>
<sequence length="88" mass="9265">MSTSMKLRVGDRDSESQMDDGVAEVAVVVVVDERRAEEETVTRFEDGCVGGIGGQEAKGVISAAVLIISYGEITDGFIADGSRVSVKI</sequence>
<evidence type="ECO:0000313" key="2">
    <source>
        <dbReference type="Proteomes" id="UP001234297"/>
    </source>
</evidence>
<dbReference type="EMBL" id="CM056814">
    <property type="protein sequence ID" value="KAJ8628468.1"/>
    <property type="molecule type" value="Genomic_DNA"/>
</dbReference>